<keyword evidence="3" id="KW-1185">Reference proteome</keyword>
<dbReference type="GO" id="GO:0016255">
    <property type="term" value="P:attachment of GPI anchor to protein"/>
    <property type="evidence" value="ECO:0007669"/>
    <property type="project" value="InterPro"/>
</dbReference>
<evidence type="ECO:0000256" key="1">
    <source>
        <dbReference type="SAM" id="MobiDB-lite"/>
    </source>
</evidence>
<dbReference type="EMBL" id="JASAOG010000140">
    <property type="protein sequence ID" value="KAK0048246.1"/>
    <property type="molecule type" value="Genomic_DNA"/>
</dbReference>
<name>A0AAD8F2R5_BIOPF</name>
<dbReference type="InterPro" id="IPR007245">
    <property type="entry name" value="PIG-T"/>
</dbReference>
<feature type="region of interest" description="Disordered" evidence="1">
    <location>
        <begin position="609"/>
        <end position="642"/>
    </location>
</feature>
<feature type="compositionally biased region" description="Polar residues" evidence="1">
    <location>
        <begin position="615"/>
        <end position="625"/>
    </location>
</feature>
<comment type="caution">
    <text evidence="2">The sequence shown here is derived from an EMBL/GenBank/DDBJ whole genome shotgun (WGS) entry which is preliminary data.</text>
</comment>
<dbReference type="PANTHER" id="PTHR12959:SF11">
    <property type="entry name" value="GPI TRANSAMIDASE COMPONENT PIG-T"/>
    <property type="match status" value="1"/>
</dbReference>
<sequence>MNNTGKWNSLYRVITPSSHFRKLFRDSLLNESFTMAAYCCMNVKSFLLSLILLFTPSSAVGRDEFTEELMIKPLSGGFVYSHFQFTTKWNASIHDSKTFTHFHLFPKSLGEVLKQYGVQELHLSQTQGLWRHKLWGYPVHDAPPGAELWVWFKPSVKDVNSAWTDLVNAVSGLFCSSLNFLDSKSTVIPRRNFQPLGVTSGPVPRYSVRYGALPKEIVCTENLTPWKKLLPCDSKAGLSTLFNAFLFHDANYHSLGLHIRPVCADESCTEEAIELTQSLSVVTDVISTSLIGSPNWQLKSLFGNHLASYCPLATKSLIMVDITSNKNDTLFKLTPEPSITHTVFRGQQEHSYATYDVRSMLQSGRAINVGLTYSNNQKLIEATPPPIHAHRFITGHGLEDGGVSCLISNTMPTNQTISYMDVLPWFTRVKFSSLQVTNNGVNVPYKTFYLPAKDRVRPHQLELTFTLWAKSVTKVHFTFTRAFLKWTEYPPDAHHGFHIGAASITANIPSSLEYTAPGQTSSQLSSIFTKKPSDDNPRFFLRIHTETLLVSLPTPDFSMPYNVICLTCTVVAIAFGSIHNLTTRRFIQLDPLKKKGLLSKLKALVAKLRGGQPETKPTSETQQDSVSDKKTEDLVDEGEERS</sequence>
<proteinExistence type="predicted"/>
<dbReference type="PANTHER" id="PTHR12959">
    <property type="entry name" value="GPI TRANSAMIDASE COMPONENT PIG-T-RELATED"/>
    <property type="match status" value="1"/>
</dbReference>
<gene>
    <name evidence="2" type="ORF">Bpfe_022329</name>
</gene>
<reference evidence="2" key="1">
    <citation type="journal article" date="2023" name="PLoS Negl. Trop. Dis.">
        <title>A genome sequence for Biomphalaria pfeifferi, the major vector snail for the human-infecting parasite Schistosoma mansoni.</title>
        <authorList>
            <person name="Bu L."/>
            <person name="Lu L."/>
            <person name="Laidemitt M.R."/>
            <person name="Zhang S.M."/>
            <person name="Mutuku M."/>
            <person name="Mkoji G."/>
            <person name="Steinauer M."/>
            <person name="Loker E.S."/>
        </authorList>
    </citation>
    <scope>NUCLEOTIDE SEQUENCE</scope>
    <source>
        <strain evidence="2">KasaAsao</strain>
    </source>
</reference>
<organism evidence="2 3">
    <name type="scientific">Biomphalaria pfeifferi</name>
    <name type="common">Bloodfluke planorb</name>
    <name type="synonym">Freshwater snail</name>
    <dbReference type="NCBI Taxonomy" id="112525"/>
    <lineage>
        <taxon>Eukaryota</taxon>
        <taxon>Metazoa</taxon>
        <taxon>Spiralia</taxon>
        <taxon>Lophotrochozoa</taxon>
        <taxon>Mollusca</taxon>
        <taxon>Gastropoda</taxon>
        <taxon>Heterobranchia</taxon>
        <taxon>Euthyneura</taxon>
        <taxon>Panpulmonata</taxon>
        <taxon>Hygrophila</taxon>
        <taxon>Lymnaeoidea</taxon>
        <taxon>Planorbidae</taxon>
        <taxon>Biomphalaria</taxon>
    </lineage>
</organism>
<dbReference type="Proteomes" id="UP001233172">
    <property type="component" value="Unassembled WGS sequence"/>
</dbReference>
<dbReference type="AlphaFoldDB" id="A0AAD8F2R5"/>
<evidence type="ECO:0000313" key="3">
    <source>
        <dbReference type="Proteomes" id="UP001233172"/>
    </source>
</evidence>
<dbReference type="GO" id="GO:0042765">
    <property type="term" value="C:GPI-anchor transamidase complex"/>
    <property type="evidence" value="ECO:0007669"/>
    <property type="project" value="InterPro"/>
</dbReference>
<reference evidence="2" key="2">
    <citation type="submission" date="2023-04" db="EMBL/GenBank/DDBJ databases">
        <authorList>
            <person name="Bu L."/>
            <person name="Lu L."/>
            <person name="Laidemitt M.R."/>
            <person name="Zhang S.M."/>
            <person name="Mutuku M."/>
            <person name="Mkoji G."/>
            <person name="Steinauer M."/>
            <person name="Loker E.S."/>
        </authorList>
    </citation>
    <scope>NUCLEOTIDE SEQUENCE</scope>
    <source>
        <strain evidence="2">KasaAsao</strain>
        <tissue evidence="2">Whole Snail</tissue>
    </source>
</reference>
<protein>
    <submittedName>
        <fullName evidence="2">GPI transamidase component PIG-T</fullName>
    </submittedName>
</protein>
<accession>A0AAD8F2R5</accession>
<dbReference type="Pfam" id="PF04113">
    <property type="entry name" value="Gpi16"/>
    <property type="match status" value="2"/>
</dbReference>
<evidence type="ECO:0000313" key="2">
    <source>
        <dbReference type="EMBL" id="KAK0048246.1"/>
    </source>
</evidence>